<dbReference type="EMBL" id="PEDF01000042">
    <property type="protein sequence ID" value="RFZ44458.1"/>
    <property type="molecule type" value="Genomic_DNA"/>
</dbReference>
<evidence type="ECO:0000313" key="4">
    <source>
        <dbReference type="Proteomes" id="UP000257451"/>
    </source>
</evidence>
<dbReference type="InterPro" id="IPR025979">
    <property type="entry name" value="ChrR-like_cupin_dom"/>
</dbReference>
<dbReference type="InterPro" id="IPR014710">
    <property type="entry name" value="RmlC-like_jellyroll"/>
</dbReference>
<evidence type="ECO:0000313" key="3">
    <source>
        <dbReference type="EMBL" id="RFZ44458.1"/>
    </source>
</evidence>
<sequence>MRSRHLPPSDEAPSTAIENPRITTGTTAMPGGRKHPTPRPGVRVPPRAFNRRTSLTVKRLSLTVKTSGSAAGTVGVDSPARSRKDPTMTLATAPAPATTATGAPLPLVALPQGELLTVNEHDVPLVHDALGPGVHFKPLRLDIENGEWLVLATFEPGATVPLHYHTGTAEVYTLSGRWHYLEYPDQLQTAGSYLYEPGSSVHTFVTPTTNTEDTVFLVRVQGANINFTDDGQFDSILDAALIAHVTQLKAEEQNLGPINYIGGGAAGHTTKEA</sequence>
<feature type="region of interest" description="Disordered" evidence="1">
    <location>
        <begin position="1"/>
        <end position="52"/>
    </location>
</feature>
<feature type="region of interest" description="Disordered" evidence="1">
    <location>
        <begin position="66"/>
        <end position="87"/>
    </location>
</feature>
<dbReference type="AlphaFoldDB" id="A0A3E2MYY3"/>
<dbReference type="Pfam" id="PF12973">
    <property type="entry name" value="Cupin_7"/>
    <property type="match status" value="1"/>
</dbReference>
<organism evidence="3 4">
    <name type="scientific">Mycobacterium marinum</name>
    <dbReference type="NCBI Taxonomy" id="1781"/>
    <lineage>
        <taxon>Bacteria</taxon>
        <taxon>Bacillati</taxon>
        <taxon>Actinomycetota</taxon>
        <taxon>Actinomycetes</taxon>
        <taxon>Mycobacteriales</taxon>
        <taxon>Mycobacteriaceae</taxon>
        <taxon>Mycobacterium</taxon>
        <taxon>Mycobacterium ulcerans group</taxon>
    </lineage>
</organism>
<dbReference type="Gene3D" id="2.60.120.10">
    <property type="entry name" value="Jelly Rolls"/>
    <property type="match status" value="1"/>
</dbReference>
<evidence type="ECO:0000256" key="1">
    <source>
        <dbReference type="SAM" id="MobiDB-lite"/>
    </source>
</evidence>
<protein>
    <submittedName>
        <fullName evidence="3">ChrR Cupin-like domain protein</fullName>
    </submittedName>
</protein>
<dbReference type="SUPFAM" id="SSF51182">
    <property type="entry name" value="RmlC-like cupins"/>
    <property type="match status" value="1"/>
</dbReference>
<comment type="caution">
    <text evidence="3">The sequence shown here is derived from an EMBL/GenBank/DDBJ whole genome shotgun (WGS) entry which is preliminary data.</text>
</comment>
<name>A0A3E2MYY3_MYCMR</name>
<gene>
    <name evidence="3" type="ORF">DAVIS_01481</name>
</gene>
<accession>A0A3E2MYY3</accession>
<dbReference type="InterPro" id="IPR011051">
    <property type="entry name" value="RmlC_Cupin_sf"/>
</dbReference>
<reference evidence="3 4" key="1">
    <citation type="journal article" date="2018" name="Sci. Rep.">
        <title>Extensive genomic diversity among Mycobacterium marinum strains revealed by whole genome sequencing.</title>
        <authorList>
            <person name="Das S."/>
            <person name="Pettersson B.M."/>
            <person name="Behra P.R."/>
            <person name="Mallick A."/>
            <person name="Cheramie M."/>
            <person name="Ramesh M."/>
            <person name="Shirreff L."/>
            <person name="DuCote T."/>
            <person name="Dasgupta S."/>
            <person name="Ennis D.G."/>
            <person name="Kirsebom L.A."/>
        </authorList>
    </citation>
    <scope>NUCLEOTIDE SEQUENCE [LARGE SCALE GENOMIC DNA]</scope>
    <source>
        <strain evidence="3 4">Davis1</strain>
    </source>
</reference>
<evidence type="ECO:0000259" key="2">
    <source>
        <dbReference type="Pfam" id="PF12973"/>
    </source>
</evidence>
<proteinExistence type="predicted"/>
<dbReference type="Proteomes" id="UP000257451">
    <property type="component" value="Unassembled WGS sequence"/>
</dbReference>
<dbReference type="CDD" id="cd20302">
    <property type="entry name" value="cupin_DAD"/>
    <property type="match status" value="1"/>
</dbReference>
<feature type="domain" description="ChrR-like cupin" evidence="2">
    <location>
        <begin position="129"/>
        <end position="222"/>
    </location>
</feature>